<evidence type="ECO:0000259" key="8">
    <source>
        <dbReference type="Pfam" id="PF00931"/>
    </source>
</evidence>
<dbReference type="Gene3D" id="3.40.50.300">
    <property type="entry name" value="P-loop containing nucleotide triphosphate hydrolases"/>
    <property type="match status" value="1"/>
</dbReference>
<dbReference type="InterPro" id="IPR036388">
    <property type="entry name" value="WH-like_DNA-bd_sf"/>
</dbReference>
<dbReference type="Pfam" id="PF00931">
    <property type="entry name" value="NB-ARC"/>
    <property type="match status" value="1"/>
</dbReference>
<keyword evidence="4" id="KW-0547">Nucleotide-binding</keyword>
<accession>A0ABM0TRW4</accession>
<dbReference type="Gene3D" id="3.80.10.10">
    <property type="entry name" value="Ribonuclease Inhibitor"/>
    <property type="match status" value="1"/>
</dbReference>
<evidence type="ECO:0000256" key="5">
    <source>
        <dbReference type="ARBA" id="ARBA00022821"/>
    </source>
</evidence>
<dbReference type="InterPro" id="IPR055414">
    <property type="entry name" value="LRR_R13L4/SHOC2-like"/>
</dbReference>
<name>A0ABM0TRW4_CAMSA</name>
<gene>
    <name evidence="11" type="primary">LOC104714597</name>
</gene>
<dbReference type="SUPFAM" id="SSF52540">
    <property type="entry name" value="P-loop containing nucleoside triphosphate hydrolases"/>
    <property type="match status" value="1"/>
</dbReference>
<dbReference type="SMART" id="SM00369">
    <property type="entry name" value="LRR_TYP"/>
    <property type="match status" value="2"/>
</dbReference>
<evidence type="ECO:0000313" key="10">
    <source>
        <dbReference type="Proteomes" id="UP000694864"/>
    </source>
</evidence>
<feature type="coiled-coil region" evidence="7">
    <location>
        <begin position="27"/>
        <end position="61"/>
    </location>
</feature>
<evidence type="ECO:0000256" key="3">
    <source>
        <dbReference type="ARBA" id="ARBA00022737"/>
    </source>
</evidence>
<keyword evidence="6" id="KW-0067">ATP-binding</keyword>
<dbReference type="PANTHER" id="PTHR33463">
    <property type="entry name" value="NB-ARC DOMAIN-CONTAINING PROTEIN-RELATED"/>
    <property type="match status" value="1"/>
</dbReference>
<dbReference type="Gene3D" id="1.10.10.10">
    <property type="entry name" value="Winged helix-like DNA-binding domain superfamily/Winged helix DNA-binding domain"/>
    <property type="match status" value="1"/>
</dbReference>
<dbReference type="RefSeq" id="XP_010430323.1">
    <property type="nucleotide sequence ID" value="XM_010432021.2"/>
</dbReference>
<dbReference type="SUPFAM" id="SSF52058">
    <property type="entry name" value="L domain-like"/>
    <property type="match status" value="1"/>
</dbReference>
<dbReference type="InterPro" id="IPR032675">
    <property type="entry name" value="LRR_dom_sf"/>
</dbReference>
<protein>
    <submittedName>
        <fullName evidence="11">Probable disease resistance protein At1g62630</fullName>
    </submittedName>
</protein>
<proteinExistence type="inferred from homology"/>
<comment type="similarity">
    <text evidence="1">Belongs to the disease resistance NB-LRR family.</text>
</comment>
<organism evidence="10 11">
    <name type="scientific">Camelina sativa</name>
    <name type="common">False flax</name>
    <name type="synonym">Myagrum sativum</name>
    <dbReference type="NCBI Taxonomy" id="90675"/>
    <lineage>
        <taxon>Eukaryota</taxon>
        <taxon>Viridiplantae</taxon>
        <taxon>Streptophyta</taxon>
        <taxon>Embryophyta</taxon>
        <taxon>Tracheophyta</taxon>
        <taxon>Spermatophyta</taxon>
        <taxon>Magnoliopsida</taxon>
        <taxon>eudicotyledons</taxon>
        <taxon>Gunneridae</taxon>
        <taxon>Pentapetalae</taxon>
        <taxon>rosids</taxon>
        <taxon>malvids</taxon>
        <taxon>Brassicales</taxon>
        <taxon>Brassicaceae</taxon>
        <taxon>Camelineae</taxon>
        <taxon>Camelina</taxon>
    </lineage>
</organism>
<feature type="domain" description="Disease resistance R13L4/SHOC-2-like LRR" evidence="9">
    <location>
        <begin position="543"/>
        <end position="799"/>
    </location>
</feature>
<reference evidence="11" key="2">
    <citation type="submission" date="2025-08" db="UniProtKB">
        <authorList>
            <consortium name="RefSeq"/>
        </authorList>
    </citation>
    <scope>IDENTIFICATION</scope>
    <source>
        <tissue evidence="11">Leaf</tissue>
    </source>
</reference>
<evidence type="ECO:0000259" key="9">
    <source>
        <dbReference type="Pfam" id="PF23598"/>
    </source>
</evidence>
<dbReference type="InterPro" id="IPR042197">
    <property type="entry name" value="Apaf_helical"/>
</dbReference>
<dbReference type="InterPro" id="IPR027417">
    <property type="entry name" value="P-loop_NTPase"/>
</dbReference>
<dbReference type="GeneID" id="104714597"/>
<keyword evidence="3" id="KW-0677">Repeat</keyword>
<reference evidence="10" key="1">
    <citation type="journal article" date="2014" name="Nat. Commun.">
        <title>The emerging biofuel crop Camelina sativa retains a highly undifferentiated hexaploid genome structure.</title>
        <authorList>
            <person name="Kagale S."/>
            <person name="Koh C."/>
            <person name="Nixon J."/>
            <person name="Bollina V."/>
            <person name="Clarke W.E."/>
            <person name="Tuteja R."/>
            <person name="Spillane C."/>
            <person name="Robinson S.J."/>
            <person name="Links M.G."/>
            <person name="Clarke C."/>
            <person name="Higgins E.E."/>
            <person name="Huebert T."/>
            <person name="Sharpe A.G."/>
            <person name="Parkin I.A."/>
        </authorList>
    </citation>
    <scope>NUCLEOTIDE SEQUENCE [LARGE SCALE GENOMIC DNA]</scope>
    <source>
        <strain evidence="10">cv. DH55</strain>
    </source>
</reference>
<evidence type="ECO:0000256" key="4">
    <source>
        <dbReference type="ARBA" id="ARBA00022741"/>
    </source>
</evidence>
<evidence type="ECO:0000256" key="6">
    <source>
        <dbReference type="ARBA" id="ARBA00022840"/>
    </source>
</evidence>
<dbReference type="PRINTS" id="PR00364">
    <property type="entry name" value="DISEASERSIST"/>
</dbReference>
<keyword evidence="2" id="KW-0433">Leucine-rich repeat</keyword>
<dbReference type="Proteomes" id="UP000694864">
    <property type="component" value="Chromosome 9"/>
</dbReference>
<sequence>MGLSFSVPCDPCVNKVFQWLDVRGSHTHNLKKNLVALKRTMEELKAKWDDLSRRLTREEDRGLQRLAEFEVWLNRVVIVEKEVSDILNDRDVQLQRLCLCGFCSTSLLSSYSYGKTVFWTLGKVEELKNKDFNVIAAQAQTPEVEERPLQPIIVGQETMLDKAWKHLMEDETGIMGFYGMGGVGKTTLLTQINNKLSEDRRGFDYVIWVVVSKEAQIEKIQDDIAEKVGLNGEEWKQMDKSQKTNRLFNFLKKKRFVLFLDDIWEKVDLAEIGVPDPRTHKGCKLAFTTRSQDVCTRMGVGKPMEVKCLADNDAFDLFQKKVGETTLGSDPGIPDLAREVAKKCCGLPLALNIIGETMSSKKTVQEWRNTIYVLNSNAAEFSGMVDKILPLLKYSYDSLKEEHVKSCLLYCALHPEDAIILKEELICENIIDGSEDIEKAEDKGYVIIGSLVCASLLMECEDGLGRGVVRMHDVVREMALWIASELGTQKEAFIVRAGVGLREIPKVKNWNIVRRMSLLDNKIVHLVGSLECKELTTFLMGRSQLEDISSEFFNYMPKLVVLDLSNSYLSELPEGISNLVSLRYLSLSSTAIRCLPKKVLQELKKLIHLDLGYTWELESIAGISSLYNLKVLKLHASEFSWDLNTVKELETLKHLEILTTSFNDSPTLEHFFSSLRLMSRTRFLQIGNEFESSGNGHLESTGISILGSMDKLRVFRIEKCRIPEIKIGRICSFLSLVQVFIIGCESLRELTFLMLAPNLRTLRIFRSKDIEDIIKKEKACEVEESGNVLFQKLNDLHLEDLPKLKNIYWIPLPFLCLEKIVVRGCPSLKKLPLDSKSGKQGENGCIISYKSRGWIKGVKWEDEATKIRFLSSCIKEETEAY</sequence>
<dbReference type="Pfam" id="PF23598">
    <property type="entry name" value="LRR_14"/>
    <property type="match status" value="1"/>
</dbReference>
<evidence type="ECO:0000313" key="11">
    <source>
        <dbReference type="RefSeq" id="XP_010430323.1"/>
    </source>
</evidence>
<dbReference type="Gene3D" id="1.10.8.430">
    <property type="entry name" value="Helical domain of apoptotic protease-activating factors"/>
    <property type="match status" value="1"/>
</dbReference>
<keyword evidence="10" id="KW-1185">Reference proteome</keyword>
<dbReference type="InterPro" id="IPR003591">
    <property type="entry name" value="Leu-rich_rpt_typical-subtyp"/>
</dbReference>
<dbReference type="InterPro" id="IPR002182">
    <property type="entry name" value="NB-ARC"/>
</dbReference>
<keyword evidence="5" id="KW-0611">Plant defense</keyword>
<evidence type="ECO:0000256" key="7">
    <source>
        <dbReference type="SAM" id="Coils"/>
    </source>
</evidence>
<keyword evidence="7" id="KW-0175">Coiled coil</keyword>
<evidence type="ECO:0000256" key="1">
    <source>
        <dbReference type="ARBA" id="ARBA00008894"/>
    </source>
</evidence>
<dbReference type="InterPro" id="IPR050905">
    <property type="entry name" value="Plant_NBS-LRR"/>
</dbReference>
<evidence type="ECO:0000256" key="2">
    <source>
        <dbReference type="ARBA" id="ARBA00022614"/>
    </source>
</evidence>
<feature type="domain" description="NB-ARC" evidence="8">
    <location>
        <begin position="156"/>
        <end position="327"/>
    </location>
</feature>
<dbReference type="PANTHER" id="PTHR33463:SF210">
    <property type="entry name" value="NB-ARC DOMAIN-CONTAINING PROTEIN"/>
    <property type="match status" value="1"/>
</dbReference>